<evidence type="ECO:0000256" key="3">
    <source>
        <dbReference type="ARBA" id="ARBA00022475"/>
    </source>
</evidence>
<sequence>MSGGRALIVKLSAMGDIIHALPALMDAARARPDWRFDWVCEKNHAELLRWGAPLANIHTLQLREWKRAPLQQLRRGSAAREAIGALRARRYDCVIDAQGLLKSAITARIAAQGAPIHGPDAAWAREKAASRFYTHPTAVDAFHVVARNRQLFAHALGYALPHTAPDFGVKPDALPTLEQINGQLHGPLPSRYLLLLHGCGWSSKAWPESYWAELIAQIGARNWGPVLLPWGGEAEKARAERLAQAAPQHARVLPRLGLSAMARIIHNARAVVGLDSGFAHLAGAMEAPVVTLYGATNPDYSGVAGAQGVLLHSDKPCAPCMLRRCPLDEPGPIQPPCFATLPPSKIISALESLLTGGAS</sequence>
<dbReference type="SUPFAM" id="SSF53756">
    <property type="entry name" value="UDP-Glycosyltransferase/glycogen phosphorylase"/>
    <property type="match status" value="1"/>
</dbReference>
<dbReference type="STRING" id="1434232.MAIT1_03049"/>
<dbReference type="Proteomes" id="UP000194003">
    <property type="component" value="Unassembled WGS sequence"/>
</dbReference>
<dbReference type="InterPro" id="IPR051199">
    <property type="entry name" value="LPS_LOS_Heptosyltrfase"/>
</dbReference>
<dbReference type="EMBL" id="LVJN01000018">
    <property type="protein sequence ID" value="OSM04935.1"/>
    <property type="molecule type" value="Genomic_DNA"/>
</dbReference>
<evidence type="ECO:0000256" key="5">
    <source>
        <dbReference type="ARBA" id="ARBA00022676"/>
    </source>
</evidence>
<dbReference type="RefSeq" id="WP_085441583.1">
    <property type="nucleotide sequence ID" value="NZ_LVJN01000018.1"/>
</dbReference>
<evidence type="ECO:0000256" key="10">
    <source>
        <dbReference type="ARBA" id="ARBA00044041"/>
    </source>
</evidence>
<dbReference type="AlphaFoldDB" id="A0A1Y2K830"/>
<dbReference type="GO" id="GO:0005829">
    <property type="term" value="C:cytosol"/>
    <property type="evidence" value="ECO:0007669"/>
    <property type="project" value="TreeGrafter"/>
</dbReference>
<dbReference type="OrthoDB" id="9807356at2"/>
<evidence type="ECO:0000256" key="12">
    <source>
        <dbReference type="ARBA" id="ARBA00044330"/>
    </source>
</evidence>
<dbReference type="Pfam" id="PF01075">
    <property type="entry name" value="Glyco_transf_9"/>
    <property type="match status" value="1"/>
</dbReference>
<keyword evidence="5" id="KW-0328">Glycosyltransferase</keyword>
<evidence type="ECO:0000256" key="11">
    <source>
        <dbReference type="ARBA" id="ARBA00044190"/>
    </source>
</evidence>
<evidence type="ECO:0000313" key="15">
    <source>
        <dbReference type="Proteomes" id="UP000194003"/>
    </source>
</evidence>
<evidence type="ECO:0000256" key="2">
    <source>
        <dbReference type="ARBA" id="ARBA00004713"/>
    </source>
</evidence>
<comment type="subcellular location">
    <subcellularLocation>
        <location evidence="1">Cell inner membrane</location>
        <topology evidence="1">Peripheral membrane protein</topology>
        <orientation evidence="1">Cytoplasmic side</orientation>
    </subcellularLocation>
</comment>
<keyword evidence="6 14" id="KW-0808">Transferase</keyword>
<dbReference type="PANTHER" id="PTHR30160">
    <property type="entry name" value="TETRAACYLDISACCHARIDE 4'-KINASE-RELATED"/>
    <property type="match status" value="1"/>
</dbReference>
<comment type="similarity">
    <text evidence="9">Belongs to the glycosyltransferase 9 family.</text>
</comment>
<keyword evidence="4" id="KW-0997">Cell inner membrane</keyword>
<dbReference type="GO" id="GO:0008713">
    <property type="term" value="F:ADP-heptose-lipopolysaccharide heptosyltransferase activity"/>
    <property type="evidence" value="ECO:0007669"/>
    <property type="project" value="TreeGrafter"/>
</dbReference>
<evidence type="ECO:0000256" key="8">
    <source>
        <dbReference type="ARBA" id="ARBA00023136"/>
    </source>
</evidence>
<keyword evidence="7" id="KW-0448">Lipopolysaccharide biosynthesis</keyword>
<dbReference type="GO" id="GO:0005886">
    <property type="term" value="C:plasma membrane"/>
    <property type="evidence" value="ECO:0007669"/>
    <property type="project" value="UniProtKB-SubCell"/>
</dbReference>
<dbReference type="NCBIfam" id="TIGR02193">
    <property type="entry name" value="heptsyl_trn_I"/>
    <property type="match status" value="1"/>
</dbReference>
<evidence type="ECO:0000256" key="9">
    <source>
        <dbReference type="ARBA" id="ARBA00043995"/>
    </source>
</evidence>
<comment type="caution">
    <text evidence="14">The sequence shown here is derived from an EMBL/GenBank/DDBJ whole genome shotgun (WGS) entry which is preliminary data.</text>
</comment>
<keyword evidence="3" id="KW-1003">Cell membrane</keyword>
<evidence type="ECO:0000256" key="6">
    <source>
        <dbReference type="ARBA" id="ARBA00022679"/>
    </source>
</evidence>
<dbReference type="CDD" id="cd03789">
    <property type="entry name" value="GT9_LPS_heptosyltransferase"/>
    <property type="match status" value="1"/>
</dbReference>
<evidence type="ECO:0000256" key="4">
    <source>
        <dbReference type="ARBA" id="ARBA00022519"/>
    </source>
</evidence>
<gene>
    <name evidence="14" type="ORF">MAIT1_03049</name>
</gene>
<comment type="catalytic activity">
    <reaction evidence="13">
        <text>an alpha-Kdo-(2-&gt;4)-alpha-Kdo-(2-&gt;6)-lipid A + ADP-L-glycero-beta-D-manno-heptose = an L-alpha-D-Hep-(1-&gt;5)-[alpha-Kdo-(2-&gt;4)]-alpha-Kdo-(2-&gt;6)-lipid A + ADP + H(+)</text>
        <dbReference type="Rhea" id="RHEA:74067"/>
        <dbReference type="ChEBI" id="CHEBI:15378"/>
        <dbReference type="ChEBI" id="CHEBI:61506"/>
        <dbReference type="ChEBI" id="CHEBI:176431"/>
        <dbReference type="ChEBI" id="CHEBI:193068"/>
        <dbReference type="ChEBI" id="CHEBI:456216"/>
        <dbReference type="EC" id="2.4.99.23"/>
    </reaction>
</comment>
<protein>
    <recommendedName>
        <fullName evidence="11">Lipopolysaccharide heptosyltransferase 1</fullName>
        <ecNumber evidence="10">2.4.99.23</ecNumber>
    </recommendedName>
    <alternativeName>
        <fullName evidence="12">ADP-heptose:lipopolysaccharide heptosyltransferase I</fullName>
    </alternativeName>
</protein>
<proteinExistence type="inferred from homology"/>
<organism evidence="14 15">
    <name type="scientific">Magnetofaba australis IT-1</name>
    <dbReference type="NCBI Taxonomy" id="1434232"/>
    <lineage>
        <taxon>Bacteria</taxon>
        <taxon>Pseudomonadati</taxon>
        <taxon>Pseudomonadota</taxon>
        <taxon>Magnetococcia</taxon>
        <taxon>Magnetococcales</taxon>
        <taxon>Magnetococcaceae</taxon>
        <taxon>Magnetofaba</taxon>
    </lineage>
</organism>
<evidence type="ECO:0000256" key="13">
    <source>
        <dbReference type="ARBA" id="ARBA00049201"/>
    </source>
</evidence>
<keyword evidence="15" id="KW-1185">Reference proteome</keyword>
<keyword evidence="8" id="KW-0472">Membrane</keyword>
<reference evidence="14 15" key="1">
    <citation type="journal article" date="2016" name="BMC Genomics">
        <title>Combined genomic and structural analyses of a cultured magnetotactic bacterium reveals its niche adaptation to a dynamic environment.</title>
        <authorList>
            <person name="Araujo A.C."/>
            <person name="Morillo V."/>
            <person name="Cypriano J."/>
            <person name="Teixeira L.C."/>
            <person name="Leao P."/>
            <person name="Lyra S."/>
            <person name="Almeida L.G."/>
            <person name="Bazylinski D.A."/>
            <person name="Vasconcellos A.T."/>
            <person name="Abreu F."/>
            <person name="Lins U."/>
        </authorList>
    </citation>
    <scope>NUCLEOTIDE SEQUENCE [LARGE SCALE GENOMIC DNA]</scope>
    <source>
        <strain evidence="14 15">IT-1</strain>
    </source>
</reference>
<evidence type="ECO:0000256" key="1">
    <source>
        <dbReference type="ARBA" id="ARBA00004515"/>
    </source>
</evidence>
<dbReference type="EC" id="2.4.99.23" evidence="10"/>
<dbReference type="Gene3D" id="3.40.50.2000">
    <property type="entry name" value="Glycogen Phosphorylase B"/>
    <property type="match status" value="2"/>
</dbReference>
<dbReference type="PANTHER" id="PTHR30160:SF19">
    <property type="entry name" value="LIPOPOLYSACCHARIDE HEPTOSYLTRANSFERASE 1"/>
    <property type="match status" value="1"/>
</dbReference>
<dbReference type="InterPro" id="IPR002201">
    <property type="entry name" value="Glyco_trans_9"/>
</dbReference>
<evidence type="ECO:0000313" key="14">
    <source>
        <dbReference type="EMBL" id="OSM04935.1"/>
    </source>
</evidence>
<dbReference type="InterPro" id="IPR011908">
    <property type="entry name" value="LipoPS_heptosylTferase-I"/>
</dbReference>
<accession>A0A1Y2K830</accession>
<comment type="pathway">
    <text evidence="2">Bacterial outer membrane biogenesis; LPS core biosynthesis.</text>
</comment>
<dbReference type="GO" id="GO:0009244">
    <property type="term" value="P:lipopolysaccharide core region biosynthetic process"/>
    <property type="evidence" value="ECO:0007669"/>
    <property type="project" value="InterPro"/>
</dbReference>
<name>A0A1Y2K830_9PROT</name>
<evidence type="ECO:0000256" key="7">
    <source>
        <dbReference type="ARBA" id="ARBA00022985"/>
    </source>
</evidence>